<keyword evidence="4" id="KW-1015">Disulfide bond</keyword>
<keyword evidence="5" id="KW-0732">Signal</keyword>
<evidence type="ECO:0000313" key="6">
    <source>
        <dbReference type="EMBL" id="KAG8435197.1"/>
    </source>
</evidence>
<dbReference type="PANTHER" id="PTHR10500:SF7">
    <property type="entry name" value="BETA-MICROSEMINOPROTEIN"/>
    <property type="match status" value="1"/>
</dbReference>
<sequence length="114" mass="12944">MRYLLAALCLIAVLACSCDAQCFVNPPNVFPRNQIRGCLYEGKVHPLDSEWKTKDCKKCNCNPDGYLGCCNTAAQPVDFDKEHCKSVFYEKECLYKVVRKDDPSKECEVYSMVS</sequence>
<evidence type="ECO:0008006" key="8">
    <source>
        <dbReference type="Google" id="ProtNLM"/>
    </source>
</evidence>
<evidence type="ECO:0000256" key="4">
    <source>
        <dbReference type="ARBA" id="ARBA00023157"/>
    </source>
</evidence>
<reference evidence="6" key="1">
    <citation type="thesis" date="2020" institute="ProQuest LLC" country="789 East Eisenhower Parkway, Ann Arbor, MI, USA">
        <title>Comparative Genomics and Chromosome Evolution.</title>
        <authorList>
            <person name="Mudd A.B."/>
        </authorList>
    </citation>
    <scope>NUCLEOTIDE SEQUENCE</scope>
    <source>
        <strain evidence="6">Female2</strain>
        <tissue evidence="6">Blood</tissue>
    </source>
</reference>
<keyword evidence="3" id="KW-0964">Secreted</keyword>
<proteinExistence type="inferred from homology"/>
<protein>
    <recommendedName>
        <fullName evidence="8">Beta-microseminoprotein</fullName>
    </recommendedName>
</protein>
<name>A0A8T2IUF6_9PIPI</name>
<keyword evidence="7" id="KW-1185">Reference proteome</keyword>
<dbReference type="Pfam" id="PF05825">
    <property type="entry name" value="PSP94"/>
    <property type="match status" value="1"/>
</dbReference>
<dbReference type="Proteomes" id="UP000812440">
    <property type="component" value="Chromosome 7"/>
</dbReference>
<dbReference type="OrthoDB" id="6076852at2759"/>
<comment type="caution">
    <text evidence="6">The sequence shown here is derived from an EMBL/GenBank/DDBJ whole genome shotgun (WGS) entry which is preliminary data.</text>
</comment>
<evidence type="ECO:0000256" key="3">
    <source>
        <dbReference type="ARBA" id="ARBA00022525"/>
    </source>
</evidence>
<evidence type="ECO:0000313" key="7">
    <source>
        <dbReference type="Proteomes" id="UP000812440"/>
    </source>
</evidence>
<feature type="chain" id="PRO_5035714637" description="Beta-microseminoprotein" evidence="5">
    <location>
        <begin position="21"/>
        <end position="114"/>
    </location>
</feature>
<comment type="similarity">
    <text evidence="2">Belongs to the beta-microseminoprotein family.</text>
</comment>
<dbReference type="PROSITE" id="PS51257">
    <property type="entry name" value="PROKAR_LIPOPROTEIN"/>
    <property type="match status" value="1"/>
</dbReference>
<dbReference type="InterPro" id="IPR008735">
    <property type="entry name" value="PSP94"/>
</dbReference>
<comment type="subcellular location">
    <subcellularLocation>
        <location evidence="1">Secreted</location>
    </subcellularLocation>
</comment>
<dbReference type="PANTHER" id="PTHR10500">
    <property type="entry name" value="BETA-MICROSEMINOPROTEIN"/>
    <property type="match status" value="1"/>
</dbReference>
<dbReference type="EMBL" id="JAACNH010000008">
    <property type="protein sequence ID" value="KAG8435197.1"/>
    <property type="molecule type" value="Genomic_DNA"/>
</dbReference>
<evidence type="ECO:0000256" key="2">
    <source>
        <dbReference type="ARBA" id="ARBA00010352"/>
    </source>
</evidence>
<gene>
    <name evidence="6" type="ORF">GDO86_013221</name>
</gene>
<accession>A0A8T2IUF6</accession>
<dbReference type="Gene3D" id="2.20.25.590">
    <property type="match status" value="1"/>
</dbReference>
<feature type="signal peptide" evidence="5">
    <location>
        <begin position="1"/>
        <end position="20"/>
    </location>
</feature>
<dbReference type="AlphaFoldDB" id="A0A8T2IUF6"/>
<organism evidence="6 7">
    <name type="scientific">Hymenochirus boettgeri</name>
    <name type="common">Congo dwarf clawed frog</name>
    <dbReference type="NCBI Taxonomy" id="247094"/>
    <lineage>
        <taxon>Eukaryota</taxon>
        <taxon>Metazoa</taxon>
        <taxon>Chordata</taxon>
        <taxon>Craniata</taxon>
        <taxon>Vertebrata</taxon>
        <taxon>Euteleostomi</taxon>
        <taxon>Amphibia</taxon>
        <taxon>Batrachia</taxon>
        <taxon>Anura</taxon>
        <taxon>Pipoidea</taxon>
        <taxon>Pipidae</taxon>
        <taxon>Pipinae</taxon>
        <taxon>Hymenochirus</taxon>
    </lineage>
</organism>
<evidence type="ECO:0000256" key="5">
    <source>
        <dbReference type="SAM" id="SignalP"/>
    </source>
</evidence>
<evidence type="ECO:0000256" key="1">
    <source>
        <dbReference type="ARBA" id="ARBA00004613"/>
    </source>
</evidence>
<dbReference type="Gene3D" id="2.10.70.10">
    <property type="entry name" value="Complement Module, domain 1"/>
    <property type="match status" value="1"/>
</dbReference>
<dbReference type="GO" id="GO:0005576">
    <property type="term" value="C:extracellular region"/>
    <property type="evidence" value="ECO:0007669"/>
    <property type="project" value="UniProtKB-SubCell"/>
</dbReference>